<evidence type="ECO:0000313" key="2">
    <source>
        <dbReference type="Proteomes" id="UP001149822"/>
    </source>
</evidence>
<keyword evidence="2" id="KW-1185">Reference proteome</keyword>
<gene>
    <name evidence="1" type="ORF">OU682_17290</name>
</gene>
<dbReference type="RefSeq" id="WP_268943438.1">
    <property type="nucleotide sequence ID" value="NZ_JAPTYD010000035.1"/>
</dbReference>
<dbReference type="EMBL" id="JAPTYD010000035">
    <property type="protein sequence ID" value="MCZ0963365.1"/>
    <property type="molecule type" value="Genomic_DNA"/>
</dbReference>
<name>A0ABT4J9I8_9RHOB</name>
<protein>
    <submittedName>
        <fullName evidence="1">Uncharacterized protein</fullName>
    </submittedName>
</protein>
<comment type="caution">
    <text evidence="1">The sequence shown here is derived from an EMBL/GenBank/DDBJ whole genome shotgun (WGS) entry which is preliminary data.</text>
</comment>
<reference evidence="1" key="1">
    <citation type="submission" date="2022-12" db="EMBL/GenBank/DDBJ databases">
        <title>Paracoccus sp. EF6 isolated from a lake water.</title>
        <authorList>
            <person name="Liu H."/>
        </authorList>
    </citation>
    <scope>NUCLEOTIDE SEQUENCE</scope>
    <source>
        <strain evidence="1">EF6</strain>
    </source>
</reference>
<organism evidence="1 2">
    <name type="scientific">Paracoccus benzoatiresistens</name>
    <dbReference type="NCBI Taxonomy" id="2997341"/>
    <lineage>
        <taxon>Bacteria</taxon>
        <taxon>Pseudomonadati</taxon>
        <taxon>Pseudomonadota</taxon>
        <taxon>Alphaproteobacteria</taxon>
        <taxon>Rhodobacterales</taxon>
        <taxon>Paracoccaceae</taxon>
        <taxon>Paracoccus</taxon>
    </lineage>
</organism>
<evidence type="ECO:0000313" key="1">
    <source>
        <dbReference type="EMBL" id="MCZ0963365.1"/>
    </source>
</evidence>
<sequence length="81" mass="8412">MKASGGAIGRQKLFASGADVLDHVIVTAWNGDDPRLLLLGRDQLEGRLRPNGGACGECKPGRPADALERMADAASVGRAGR</sequence>
<accession>A0ABT4J9I8</accession>
<dbReference type="Proteomes" id="UP001149822">
    <property type="component" value="Unassembled WGS sequence"/>
</dbReference>
<proteinExistence type="predicted"/>